<reference evidence="2" key="1">
    <citation type="journal article" date="2020" name="mSystems">
        <title>Genome- and Community-Level Interaction Insights into Carbon Utilization and Element Cycling Functions of Hydrothermarchaeota in Hydrothermal Sediment.</title>
        <authorList>
            <person name="Zhou Z."/>
            <person name="Liu Y."/>
            <person name="Xu W."/>
            <person name="Pan J."/>
            <person name="Luo Z.H."/>
            <person name="Li M."/>
        </authorList>
    </citation>
    <scope>NUCLEOTIDE SEQUENCE [LARGE SCALE GENOMIC DNA]</scope>
    <source>
        <strain evidence="2">HyVt-527</strain>
    </source>
</reference>
<evidence type="ECO:0000313" key="2">
    <source>
        <dbReference type="EMBL" id="HHJ51571.1"/>
    </source>
</evidence>
<dbReference type="Gene3D" id="1.20.120.520">
    <property type="entry name" value="nmb1532 protein domain like"/>
    <property type="match status" value="1"/>
</dbReference>
<dbReference type="InterPro" id="IPR012312">
    <property type="entry name" value="Hemerythrin-like"/>
</dbReference>
<dbReference type="EMBL" id="DROD01000007">
    <property type="protein sequence ID" value="HHJ51571.1"/>
    <property type="molecule type" value="Genomic_DNA"/>
</dbReference>
<proteinExistence type="predicted"/>
<protein>
    <submittedName>
        <fullName evidence="2">Hemerythrin domain-containing protein</fullName>
    </submittedName>
</protein>
<accession>A0A7V5PM07</accession>
<comment type="caution">
    <text evidence="2">The sequence shown here is derived from an EMBL/GenBank/DDBJ whole genome shotgun (WGS) entry which is preliminary data.</text>
</comment>
<name>A0A7V5PM07_CALAY</name>
<sequence length="165" mass="19567">MKRQKELVPLSWEHHSALVNANRIKLGLKVSADLNRIFEFLDYVWRHDLEPHFRREEDILLHGESQHRLSNENLAEFHRQHQSLRALFKEISQRPPATAELLQDFAQQLIEHVQFEERAFFPEIEQKYDRAELTEIGRLLKEAHVPGCITWQPPFWKAANSSGNR</sequence>
<evidence type="ECO:0000259" key="1">
    <source>
        <dbReference type="Pfam" id="PF01814"/>
    </source>
</evidence>
<organism evidence="2">
    <name type="scientific">Caldithrix abyssi</name>
    <dbReference type="NCBI Taxonomy" id="187145"/>
    <lineage>
        <taxon>Bacteria</taxon>
        <taxon>Pseudomonadati</taxon>
        <taxon>Calditrichota</taxon>
        <taxon>Calditrichia</taxon>
        <taxon>Calditrichales</taxon>
        <taxon>Calditrichaceae</taxon>
        <taxon>Caldithrix</taxon>
    </lineage>
</organism>
<dbReference type="AlphaFoldDB" id="A0A7V5PM07"/>
<feature type="domain" description="Hemerythrin-like" evidence="1">
    <location>
        <begin position="29"/>
        <end position="123"/>
    </location>
</feature>
<dbReference type="Proteomes" id="UP000886124">
    <property type="component" value="Unassembled WGS sequence"/>
</dbReference>
<dbReference type="Pfam" id="PF01814">
    <property type="entry name" value="Hemerythrin"/>
    <property type="match status" value="1"/>
</dbReference>
<gene>
    <name evidence="2" type="ORF">ENJ89_00125</name>
</gene>